<dbReference type="OrthoDB" id="269067at2"/>
<dbReference type="EMBL" id="SJPK01000010">
    <property type="protein sequence ID" value="TWT64586.1"/>
    <property type="molecule type" value="Genomic_DNA"/>
</dbReference>
<protein>
    <submittedName>
        <fullName evidence="1">Formyltransferase/hydrolase complex Fhc subunit C</fullName>
    </submittedName>
</protein>
<dbReference type="PANTHER" id="PTHR39673">
    <property type="entry name" value="TUNGSTEN FORMYLMETHANOFURAN DEHYDROGENASE, SUBUNIT C (FWDC)"/>
    <property type="match status" value="1"/>
</dbReference>
<keyword evidence="2" id="KW-1185">Reference proteome</keyword>
<sequence>MKAISLRLRTGTTESIDISSLRLEDLVERTPDQISHLVIRVDSLSVQLGEIFELESQTTGDSHPTLVLKGDCRRVHHLGHQHRVGRIMVEADIGDHCGACMSGGSIRIAGNAGRYLAAPTGSRKGGMDGGQIVVGGSAGDFAGSRMRRGEIWIAGDAGAKVAAWQVAGTIGVGGVVGNHVGYGMRRGTLILAAATRLPEFRFTTPIELATPFLALRLHNSALRSIWPPARPETGLTQWFTSRGDRSIGGIGEVWHPLPPPN</sequence>
<accession>A0A5C5XN22</accession>
<dbReference type="GO" id="GO:0016740">
    <property type="term" value="F:transferase activity"/>
    <property type="evidence" value="ECO:0007669"/>
    <property type="project" value="UniProtKB-KW"/>
</dbReference>
<reference evidence="1 2" key="1">
    <citation type="submission" date="2019-02" db="EMBL/GenBank/DDBJ databases">
        <title>Deep-cultivation of Planctomycetes and their phenomic and genomic characterization uncovers novel biology.</title>
        <authorList>
            <person name="Wiegand S."/>
            <person name="Jogler M."/>
            <person name="Boedeker C."/>
            <person name="Pinto D."/>
            <person name="Vollmers J."/>
            <person name="Rivas-Marin E."/>
            <person name="Kohn T."/>
            <person name="Peeters S.H."/>
            <person name="Heuer A."/>
            <person name="Rast P."/>
            <person name="Oberbeckmann S."/>
            <person name="Bunk B."/>
            <person name="Jeske O."/>
            <person name="Meyerdierks A."/>
            <person name="Storesund J.E."/>
            <person name="Kallscheuer N."/>
            <person name="Luecker S."/>
            <person name="Lage O.M."/>
            <person name="Pohl T."/>
            <person name="Merkel B.J."/>
            <person name="Hornburger P."/>
            <person name="Mueller R.-W."/>
            <person name="Bruemmer F."/>
            <person name="Labrenz M."/>
            <person name="Spormann A.M."/>
            <person name="Op Den Camp H."/>
            <person name="Overmann J."/>
            <person name="Amann R."/>
            <person name="Jetten M.S.M."/>
            <person name="Mascher T."/>
            <person name="Medema M.H."/>
            <person name="Devos D.P."/>
            <person name="Kaster A.-K."/>
            <person name="Ovreas L."/>
            <person name="Rohde M."/>
            <person name="Galperin M.Y."/>
            <person name="Jogler C."/>
        </authorList>
    </citation>
    <scope>NUCLEOTIDE SEQUENCE [LARGE SCALE GENOMIC DNA]</scope>
    <source>
        <strain evidence="1 2">CA85</strain>
    </source>
</reference>
<dbReference type="RefSeq" id="WP_146392641.1">
    <property type="nucleotide sequence ID" value="NZ_SJPK01000010.1"/>
</dbReference>
<dbReference type="Gene3D" id="2.160.20.60">
    <property type="entry name" value="Glutamate synthase, alpha subunit, C-terminal domain"/>
    <property type="match status" value="1"/>
</dbReference>
<dbReference type="SUPFAM" id="SSF69336">
    <property type="entry name" value="Alpha subunit of glutamate synthase, C-terminal domain"/>
    <property type="match status" value="1"/>
</dbReference>
<keyword evidence="1" id="KW-0808">Transferase</keyword>
<dbReference type="PANTHER" id="PTHR39673:SF5">
    <property type="entry name" value="TUNGSTEN-CONTAINING FORMYLMETHANOFURAN DEHYDROGENASE 2 SUBUNIT C"/>
    <property type="match status" value="1"/>
</dbReference>
<dbReference type="GO" id="GO:0016491">
    <property type="term" value="F:oxidoreductase activity"/>
    <property type="evidence" value="ECO:0007669"/>
    <property type="project" value="InterPro"/>
</dbReference>
<name>A0A5C5XN22_9BACT</name>
<evidence type="ECO:0000313" key="2">
    <source>
        <dbReference type="Proteomes" id="UP000318053"/>
    </source>
</evidence>
<organism evidence="1 2">
    <name type="scientific">Allorhodopirellula solitaria</name>
    <dbReference type="NCBI Taxonomy" id="2527987"/>
    <lineage>
        <taxon>Bacteria</taxon>
        <taxon>Pseudomonadati</taxon>
        <taxon>Planctomycetota</taxon>
        <taxon>Planctomycetia</taxon>
        <taxon>Pirellulales</taxon>
        <taxon>Pirellulaceae</taxon>
        <taxon>Allorhodopirellula</taxon>
    </lineage>
</organism>
<evidence type="ECO:0000313" key="1">
    <source>
        <dbReference type="EMBL" id="TWT64586.1"/>
    </source>
</evidence>
<keyword evidence="1" id="KW-0378">Hydrolase</keyword>
<dbReference type="GO" id="GO:0016787">
    <property type="term" value="F:hydrolase activity"/>
    <property type="evidence" value="ECO:0007669"/>
    <property type="project" value="UniProtKB-KW"/>
</dbReference>
<dbReference type="AlphaFoldDB" id="A0A5C5XN22"/>
<proteinExistence type="predicted"/>
<comment type="caution">
    <text evidence="1">The sequence shown here is derived from an EMBL/GenBank/DDBJ whole genome shotgun (WGS) entry which is preliminary data.</text>
</comment>
<dbReference type="Proteomes" id="UP000318053">
    <property type="component" value="Unassembled WGS sequence"/>
</dbReference>
<dbReference type="InterPro" id="IPR036485">
    <property type="entry name" value="Glu_synth_asu_C_sf"/>
</dbReference>
<gene>
    <name evidence="1" type="primary">fhcC</name>
    <name evidence="1" type="ORF">CA85_37190</name>
</gene>